<protein>
    <submittedName>
        <fullName evidence="2">RNase III inhibitor</fullName>
    </submittedName>
</protein>
<dbReference type="PANTHER" id="PTHR11106:SF27">
    <property type="entry name" value="MACRO DOMAIN-CONTAINING PROTEIN"/>
    <property type="match status" value="1"/>
</dbReference>
<dbReference type="Pfam" id="PF01661">
    <property type="entry name" value="Macro"/>
    <property type="match status" value="1"/>
</dbReference>
<dbReference type="PANTHER" id="PTHR11106">
    <property type="entry name" value="GANGLIOSIDE INDUCED DIFFERENTIATION ASSOCIATED PROTEIN 2-RELATED"/>
    <property type="match status" value="1"/>
</dbReference>
<dbReference type="Gene3D" id="3.40.220.10">
    <property type="entry name" value="Leucine Aminopeptidase, subunit E, domain 1"/>
    <property type="match status" value="1"/>
</dbReference>
<dbReference type="PROSITE" id="PS51154">
    <property type="entry name" value="MACRO"/>
    <property type="match status" value="1"/>
</dbReference>
<evidence type="ECO:0000313" key="2">
    <source>
        <dbReference type="EMBL" id="PKR77295.1"/>
    </source>
</evidence>
<evidence type="ECO:0000313" key="3">
    <source>
        <dbReference type="Proteomes" id="UP000243524"/>
    </source>
</evidence>
<keyword evidence="3" id="KW-1185">Reference proteome</keyword>
<feature type="domain" description="Macro" evidence="1">
    <location>
        <begin position="1"/>
        <end position="176"/>
    </location>
</feature>
<dbReference type="AlphaFoldDB" id="A0A2I0QSG6"/>
<gene>
    <name evidence="2" type="ORF">CEY16_11195</name>
</gene>
<reference evidence="2 3" key="1">
    <citation type="submission" date="2017-06" db="EMBL/GenBank/DDBJ databases">
        <title>the draft geome sequence of Illustriluteabacillus marina B3227.</title>
        <authorList>
            <person name="He R.-H."/>
            <person name="Du Z.-J."/>
        </authorList>
    </citation>
    <scope>NUCLEOTIDE SEQUENCE [LARGE SCALE GENOMIC DNA]</scope>
    <source>
        <strain evidence="2 3">B3227</strain>
    </source>
</reference>
<name>A0A2I0QSG6_9BACI</name>
<accession>A0A2I0QSG6</accession>
<comment type="caution">
    <text evidence="2">The sequence shown here is derived from an EMBL/GenBank/DDBJ whole genome shotgun (WGS) entry which is preliminary data.</text>
</comment>
<sequence length="181" mass="19503">MKWNWNGKIFDCIQDDISAQSDIDVVVNAANAELVTGGGVAGALHRKAGPELAEACAPHAPLEPGEVVMTEAFGLPNKHVIHCLGPIYGLNNPSDELLAKCYRDSLRLAEEKGLESIAFPAISTGTFGYPQHEAIKVAIPTVLGELENLNNLKHVRFVLFGSRDLGDYEDFLTDELGSSSD</sequence>
<dbReference type="RefSeq" id="WP_101332123.1">
    <property type="nucleotide sequence ID" value="NZ_PJNH01000003.1"/>
</dbReference>
<dbReference type="OrthoDB" id="6194521at2"/>
<dbReference type="InterPro" id="IPR043472">
    <property type="entry name" value="Macro_dom-like"/>
</dbReference>
<dbReference type="InterPro" id="IPR002589">
    <property type="entry name" value="Macro_dom"/>
</dbReference>
<organism evidence="2 3">
    <name type="scientific">Halalkalibacillus sediminis</name>
    <dbReference type="NCBI Taxonomy" id="2018042"/>
    <lineage>
        <taxon>Bacteria</taxon>
        <taxon>Bacillati</taxon>
        <taxon>Bacillota</taxon>
        <taxon>Bacilli</taxon>
        <taxon>Bacillales</taxon>
        <taxon>Bacillaceae</taxon>
        <taxon>Halalkalibacillus</taxon>
    </lineage>
</organism>
<dbReference type="Proteomes" id="UP000243524">
    <property type="component" value="Unassembled WGS sequence"/>
</dbReference>
<dbReference type="EMBL" id="PJNH01000003">
    <property type="protein sequence ID" value="PKR77295.1"/>
    <property type="molecule type" value="Genomic_DNA"/>
</dbReference>
<proteinExistence type="predicted"/>
<dbReference type="SUPFAM" id="SSF52949">
    <property type="entry name" value="Macro domain-like"/>
    <property type="match status" value="1"/>
</dbReference>
<evidence type="ECO:0000259" key="1">
    <source>
        <dbReference type="PROSITE" id="PS51154"/>
    </source>
</evidence>
<dbReference type="SMART" id="SM00506">
    <property type="entry name" value="A1pp"/>
    <property type="match status" value="1"/>
</dbReference>